<feature type="domain" description="CHRD" evidence="2">
    <location>
        <begin position="46"/>
        <end position="191"/>
    </location>
</feature>
<proteinExistence type="predicted"/>
<dbReference type="Proteomes" id="UP000622797">
    <property type="component" value="Unassembled WGS sequence"/>
</dbReference>
<dbReference type="OrthoDB" id="3554264at2759"/>
<dbReference type="Pfam" id="PF07452">
    <property type="entry name" value="CHRD"/>
    <property type="match status" value="1"/>
</dbReference>
<reference evidence="3" key="1">
    <citation type="journal article" date="2020" name="BMC Genomics">
        <title>Correction to: Identification and distribution of gene clusters required for synthesis of sphingolipid metabolism inhibitors in diverse species of the filamentous fungus Fusarium.</title>
        <authorList>
            <person name="Kim H.S."/>
            <person name="Lohmar J.M."/>
            <person name="Busman M."/>
            <person name="Brown D.W."/>
            <person name="Naumann T.A."/>
            <person name="Divon H.H."/>
            <person name="Lysoe E."/>
            <person name="Uhlig S."/>
            <person name="Proctor R.H."/>
        </authorList>
    </citation>
    <scope>NUCLEOTIDE SEQUENCE</scope>
    <source>
        <strain evidence="3">NRRL 20472</strain>
    </source>
</reference>
<keyword evidence="4" id="KW-1185">Reference proteome</keyword>
<dbReference type="EMBL" id="JABEXW010000827">
    <property type="protein sequence ID" value="KAF4954044.1"/>
    <property type="molecule type" value="Genomic_DNA"/>
</dbReference>
<evidence type="ECO:0000313" key="4">
    <source>
        <dbReference type="Proteomes" id="UP000622797"/>
    </source>
</evidence>
<feature type="signal peptide" evidence="1">
    <location>
        <begin position="1"/>
        <end position="16"/>
    </location>
</feature>
<gene>
    <name evidence="3" type="ORF">FSARC_12257</name>
</gene>
<feature type="chain" id="PRO_5034852113" description="CHRD domain-containing protein" evidence="1">
    <location>
        <begin position="17"/>
        <end position="195"/>
    </location>
</feature>
<keyword evidence="1" id="KW-0732">Signal</keyword>
<dbReference type="InterPro" id="IPR010895">
    <property type="entry name" value="CHRD"/>
</dbReference>
<reference evidence="3" key="2">
    <citation type="submission" date="2020-05" db="EMBL/GenBank/DDBJ databases">
        <authorList>
            <person name="Kim H.-S."/>
            <person name="Proctor R.H."/>
            <person name="Brown D.W."/>
        </authorList>
    </citation>
    <scope>NUCLEOTIDE SEQUENCE</scope>
    <source>
        <strain evidence="3">NRRL 20472</strain>
    </source>
</reference>
<dbReference type="SMART" id="SM00754">
    <property type="entry name" value="CHRD"/>
    <property type="match status" value="1"/>
</dbReference>
<evidence type="ECO:0000256" key="1">
    <source>
        <dbReference type="SAM" id="SignalP"/>
    </source>
</evidence>
<accession>A0A8H4TA18</accession>
<name>A0A8H4TA18_9HYPO</name>
<organism evidence="3 4">
    <name type="scientific">Fusarium sarcochroum</name>
    <dbReference type="NCBI Taxonomy" id="1208366"/>
    <lineage>
        <taxon>Eukaryota</taxon>
        <taxon>Fungi</taxon>
        <taxon>Dikarya</taxon>
        <taxon>Ascomycota</taxon>
        <taxon>Pezizomycotina</taxon>
        <taxon>Sordariomycetes</taxon>
        <taxon>Hypocreomycetidae</taxon>
        <taxon>Hypocreales</taxon>
        <taxon>Nectriaceae</taxon>
        <taxon>Fusarium</taxon>
        <taxon>Fusarium lateritium species complex</taxon>
    </lineage>
</organism>
<evidence type="ECO:0000313" key="3">
    <source>
        <dbReference type="EMBL" id="KAF4954044.1"/>
    </source>
</evidence>
<protein>
    <recommendedName>
        <fullName evidence="2">CHRD domain-containing protein</fullName>
    </recommendedName>
</protein>
<comment type="caution">
    <text evidence="3">The sequence shown here is derived from an EMBL/GenBank/DDBJ whole genome shotgun (WGS) entry which is preliminary data.</text>
</comment>
<evidence type="ECO:0000259" key="2">
    <source>
        <dbReference type="SMART" id="SM00754"/>
    </source>
</evidence>
<dbReference type="AlphaFoldDB" id="A0A8H4TA18"/>
<sequence length="195" mass="20932">MKFSLFAVALSTLAAASPTPDMEQNEKRVVDLLKPKGNNIPFTFTSTWEVVATPEQVVDAENKLTGGLKGSKGLFKFGINSVEDIICYNITLYGFRGNFQSPANTATHIHEAVKGKSGPPRIAFPNPVGNEKVRTSIGCLQGPFRTGVIANGKDTGAGFTLKQIEKNPKQFFADSHSSLAVPGAFRGQLDSGRKC</sequence>